<reference evidence="1" key="2">
    <citation type="journal article" date="2024" name="Plant">
        <title>Genomic evolution and insights into agronomic trait innovations of Sesamum species.</title>
        <authorList>
            <person name="Miao H."/>
            <person name="Wang L."/>
            <person name="Qu L."/>
            <person name="Liu H."/>
            <person name="Sun Y."/>
            <person name="Le M."/>
            <person name="Wang Q."/>
            <person name="Wei S."/>
            <person name="Zheng Y."/>
            <person name="Lin W."/>
            <person name="Duan Y."/>
            <person name="Cao H."/>
            <person name="Xiong S."/>
            <person name="Wang X."/>
            <person name="Wei L."/>
            <person name="Li C."/>
            <person name="Ma Q."/>
            <person name="Ju M."/>
            <person name="Zhao R."/>
            <person name="Li G."/>
            <person name="Mu C."/>
            <person name="Tian Q."/>
            <person name="Mei H."/>
            <person name="Zhang T."/>
            <person name="Gao T."/>
            <person name="Zhang H."/>
        </authorList>
    </citation>
    <scope>NUCLEOTIDE SEQUENCE</scope>
    <source>
        <strain evidence="1">G01</strain>
    </source>
</reference>
<sequence length="136" mass="15816">MTWHANYQMSDGSICHLTDAEEWRHFDTLILQWIHVMLGWFVHGWVSHCKGSIVTHTLLVILTSYNLPLGMCMSSEYMFLTMVIPGPSNLKHLIEVCLEPLIEELQNLWLMHDSAKDETFTILCRRAMTITYSCRS</sequence>
<organism evidence="1">
    <name type="scientific">Sesamum angustifolium</name>
    <dbReference type="NCBI Taxonomy" id="2727405"/>
    <lineage>
        <taxon>Eukaryota</taxon>
        <taxon>Viridiplantae</taxon>
        <taxon>Streptophyta</taxon>
        <taxon>Embryophyta</taxon>
        <taxon>Tracheophyta</taxon>
        <taxon>Spermatophyta</taxon>
        <taxon>Magnoliopsida</taxon>
        <taxon>eudicotyledons</taxon>
        <taxon>Gunneridae</taxon>
        <taxon>Pentapetalae</taxon>
        <taxon>asterids</taxon>
        <taxon>lamiids</taxon>
        <taxon>Lamiales</taxon>
        <taxon>Pedaliaceae</taxon>
        <taxon>Sesamum</taxon>
    </lineage>
</organism>
<proteinExistence type="predicted"/>
<protein>
    <submittedName>
        <fullName evidence="1">Uncharacterized protein</fullName>
    </submittedName>
</protein>
<dbReference type="InterPro" id="IPR004242">
    <property type="entry name" value="Transposase_21"/>
</dbReference>
<dbReference type="AlphaFoldDB" id="A0AAW2RPB5"/>
<name>A0AAW2RPB5_9LAMI</name>
<accession>A0AAW2RPB5</accession>
<evidence type="ECO:0000313" key="1">
    <source>
        <dbReference type="EMBL" id="KAL0381273.1"/>
    </source>
</evidence>
<dbReference type="Pfam" id="PF02992">
    <property type="entry name" value="Transposase_21"/>
    <property type="match status" value="1"/>
</dbReference>
<dbReference type="EMBL" id="JACGWK010000001">
    <property type="protein sequence ID" value="KAL0381273.1"/>
    <property type="molecule type" value="Genomic_DNA"/>
</dbReference>
<comment type="caution">
    <text evidence="1">The sequence shown here is derived from an EMBL/GenBank/DDBJ whole genome shotgun (WGS) entry which is preliminary data.</text>
</comment>
<gene>
    <name evidence="1" type="ORF">Sangu_0191600</name>
</gene>
<reference evidence="1" key="1">
    <citation type="submission" date="2020-06" db="EMBL/GenBank/DDBJ databases">
        <authorList>
            <person name="Li T."/>
            <person name="Hu X."/>
            <person name="Zhang T."/>
            <person name="Song X."/>
            <person name="Zhang H."/>
            <person name="Dai N."/>
            <person name="Sheng W."/>
            <person name="Hou X."/>
            <person name="Wei L."/>
        </authorList>
    </citation>
    <scope>NUCLEOTIDE SEQUENCE</scope>
    <source>
        <strain evidence="1">G01</strain>
        <tissue evidence="1">Leaf</tissue>
    </source>
</reference>